<dbReference type="EMBL" id="JAGFNK010000097">
    <property type="protein sequence ID" value="KAI9508233.1"/>
    <property type="molecule type" value="Genomic_DNA"/>
</dbReference>
<proteinExistence type="predicted"/>
<comment type="caution">
    <text evidence="1">The sequence shown here is derived from an EMBL/GenBank/DDBJ whole genome shotgun (WGS) entry which is preliminary data.</text>
</comment>
<dbReference type="Proteomes" id="UP001207468">
    <property type="component" value="Unassembled WGS sequence"/>
</dbReference>
<sequence>MVIFEHTHRVQYKQEFQRAFTPLEVFGVAFSIVGLLPSIASVLSSSIQNGAQVAMVWGWAVASLFILAVGMSMAELASAAPTSGGLYFWTHAYSSPKWRNLLAWIVGYANTVGSIASVASIDWGASVQVMTVAIIATNGSFETTHSKTFGVYAAVVLSHAIMCCFGTRVLARLQNVYVALNILLCLAVIITVPVATPKELKNTASYAFGNFTNLYDWPNGFAFISSLSAPVWTIGSFDSSVHISEEASNAATAVPWAIVWAISVAGILGFAVNVSLAFCMGHDLEGLMNSDTGQPMAQIFFNSFGQKGTLTIWLFIILAQYMMGSSMLLAASRQTFAFSRDGALPFSGWLYRMSSFTKTPVNTVWFTATGSILLGTLALSGTQAITAVFAISIAASYIAYSIPIAARWIWRKENGWSPGAFSLGSWSGLCAFVSVTWMGFTSIVFCFLTTKQTNAEDMNYTAVVLGGVLALSIAWYYFPVCGGVHWFKGPVPNVDRYVAREWVGVPLRVAPGDGERVAIVDSIKPERE</sequence>
<reference evidence="1" key="1">
    <citation type="submission" date="2021-03" db="EMBL/GenBank/DDBJ databases">
        <title>Evolutionary priming and transition to the ectomycorrhizal habit in an iconic lineage of mushroom-forming fungi: is preadaptation a requirement?</title>
        <authorList>
            <consortium name="DOE Joint Genome Institute"/>
            <person name="Looney B.P."/>
            <person name="Miyauchi S."/>
            <person name="Morin E."/>
            <person name="Drula E."/>
            <person name="Courty P.E."/>
            <person name="Chicoki N."/>
            <person name="Fauchery L."/>
            <person name="Kohler A."/>
            <person name="Kuo A."/>
            <person name="LaButti K."/>
            <person name="Pangilinan J."/>
            <person name="Lipzen A."/>
            <person name="Riley R."/>
            <person name="Andreopoulos W."/>
            <person name="He G."/>
            <person name="Johnson J."/>
            <person name="Barry K.W."/>
            <person name="Grigoriev I.V."/>
            <person name="Nagy L."/>
            <person name="Hibbett D."/>
            <person name="Henrissat B."/>
            <person name="Matheny P.B."/>
            <person name="Labbe J."/>
            <person name="Martin A.F."/>
        </authorList>
    </citation>
    <scope>NUCLEOTIDE SEQUENCE</scope>
    <source>
        <strain evidence="1">BPL698</strain>
    </source>
</reference>
<evidence type="ECO:0000313" key="2">
    <source>
        <dbReference type="Proteomes" id="UP001207468"/>
    </source>
</evidence>
<keyword evidence="2" id="KW-1185">Reference proteome</keyword>
<organism evidence="1 2">
    <name type="scientific">Russula earlei</name>
    <dbReference type="NCBI Taxonomy" id="71964"/>
    <lineage>
        <taxon>Eukaryota</taxon>
        <taxon>Fungi</taxon>
        <taxon>Dikarya</taxon>
        <taxon>Basidiomycota</taxon>
        <taxon>Agaricomycotina</taxon>
        <taxon>Agaricomycetes</taxon>
        <taxon>Russulales</taxon>
        <taxon>Russulaceae</taxon>
        <taxon>Russula</taxon>
    </lineage>
</organism>
<name>A0ACC0U953_9AGAM</name>
<accession>A0ACC0U953</accession>
<protein>
    <submittedName>
        <fullName evidence="1">APC amino acid permease</fullName>
    </submittedName>
</protein>
<evidence type="ECO:0000313" key="1">
    <source>
        <dbReference type="EMBL" id="KAI9508233.1"/>
    </source>
</evidence>
<gene>
    <name evidence="1" type="ORF">F5148DRAFT_1275836</name>
</gene>